<dbReference type="RefSeq" id="WP_180849618.1">
    <property type="nucleotide sequence ID" value="NZ_CP047418.1"/>
</dbReference>
<dbReference type="EMBL" id="CP047418">
    <property type="protein sequence ID" value="QLL77893.1"/>
    <property type="molecule type" value="Genomic_DNA"/>
</dbReference>
<accession>A0A7H9EJM0</accession>
<name>A0A7H9EJM0_9LACO</name>
<reference evidence="1 2" key="1">
    <citation type="submission" date="2020-01" db="EMBL/GenBank/DDBJ databases">
        <title>Complete and circular genome sequences of six lactobacillus isolates from horses.</title>
        <authorList>
            <person name="Hassan H.M."/>
        </authorList>
    </citation>
    <scope>NUCLEOTIDE SEQUENCE [LARGE SCALE GENOMIC DNA]</scope>
    <source>
        <strain evidence="1 2">1A</strain>
    </source>
</reference>
<dbReference type="Proteomes" id="UP000510886">
    <property type="component" value="Chromosome"/>
</dbReference>
<protein>
    <submittedName>
        <fullName evidence="1">Uncharacterized protein</fullName>
    </submittedName>
</protein>
<sequence>MRKEELLGYFDSEQPKRPSVLRQLLKGKTTSSSLYWGLVYGWLDVIKMDPDLVNEQFKQDIADLVQAGYLAANDDHTVYLTGQGRKYYQEWRHVHWPLQRTKLFADYNIERWRVILRLLVQVCSEFSYANKNYIVVTNDIYAQNQVRRWFSGQNNKQQAVRQFTQLLRVCLANCNPQEADVFANTLIGHQVNGLTNAQISQAENIDEDDITNIVINITNRCLQEWQGSVVQPLITAVSAGGAVPIAAQRTYQEFMQGVPLAKIRQIYHLRQSTVEEHMLDNAIVLDDFPYCHWVSSELYEQLKGLAFTGETTIANWRFREAQQLMPELDFITFRLFQIMYVKGEKDGSH</sequence>
<organism evidence="1 2">
    <name type="scientific">Ligilactobacillus saerimneri</name>
    <dbReference type="NCBI Taxonomy" id="228229"/>
    <lineage>
        <taxon>Bacteria</taxon>
        <taxon>Bacillati</taxon>
        <taxon>Bacillota</taxon>
        <taxon>Bacilli</taxon>
        <taxon>Lactobacillales</taxon>
        <taxon>Lactobacillaceae</taxon>
        <taxon>Ligilactobacillus</taxon>
    </lineage>
</organism>
<gene>
    <name evidence="1" type="ORF">GTO87_04300</name>
</gene>
<dbReference type="KEGG" id="lsw:GTO87_04300"/>
<proteinExistence type="predicted"/>
<evidence type="ECO:0000313" key="2">
    <source>
        <dbReference type="Proteomes" id="UP000510886"/>
    </source>
</evidence>
<evidence type="ECO:0000313" key="1">
    <source>
        <dbReference type="EMBL" id="QLL77893.1"/>
    </source>
</evidence>
<dbReference type="AlphaFoldDB" id="A0A7H9EJM0"/>